<keyword evidence="3" id="KW-1185">Reference proteome</keyword>
<evidence type="ECO:0000256" key="1">
    <source>
        <dbReference type="SAM" id="MobiDB-lite"/>
    </source>
</evidence>
<evidence type="ECO:0000313" key="2">
    <source>
        <dbReference type="EMBL" id="KAF2091016.1"/>
    </source>
</evidence>
<dbReference type="EMBL" id="ML978712">
    <property type="protein sequence ID" value="KAF2091016.1"/>
    <property type="molecule type" value="Genomic_DNA"/>
</dbReference>
<comment type="caution">
    <text evidence="2">The sequence shown here is derived from an EMBL/GenBank/DDBJ whole genome shotgun (WGS) entry which is preliminary data.</text>
</comment>
<name>A0A9P4LXX1_9PEZI</name>
<proteinExistence type="predicted"/>
<dbReference type="Proteomes" id="UP000799776">
    <property type="component" value="Unassembled WGS sequence"/>
</dbReference>
<sequence length="316" mass="34602">MASSSPPGSMASRSTRSNSDNMPLNGSAEDLSRLSLRKWPRTARAALLSSPEVTIILPSGTPLRPPTLIGAPRAALVAFSTVAAAQLANPATVAVHLPPGAAAPPALNFVISWMRLACAAEFWTNIIKKPDFRQNVFVYHAAVSLGVTEAVKTLMNWFTWMIGQWSKGVVNGGDEVPKMDMEHVTPLFEHIPKEDVVVKALVKVLVKFSREGEDLLDDGFKMAFEAYLIKNPGLRELLETADEAYRQDRAKTLIYGGNVRNDLVAGPATHNWRARANYNAKPWKGKAKAADEKKKIPGSEYILDEDEVNKIMGRRG</sequence>
<dbReference type="AlphaFoldDB" id="A0A9P4LXX1"/>
<evidence type="ECO:0000313" key="3">
    <source>
        <dbReference type="Proteomes" id="UP000799776"/>
    </source>
</evidence>
<reference evidence="2" key="1">
    <citation type="journal article" date="2020" name="Stud. Mycol.">
        <title>101 Dothideomycetes genomes: a test case for predicting lifestyles and emergence of pathogens.</title>
        <authorList>
            <person name="Haridas S."/>
            <person name="Albert R."/>
            <person name="Binder M."/>
            <person name="Bloem J."/>
            <person name="Labutti K."/>
            <person name="Salamov A."/>
            <person name="Andreopoulos B."/>
            <person name="Baker S."/>
            <person name="Barry K."/>
            <person name="Bills G."/>
            <person name="Bluhm B."/>
            <person name="Cannon C."/>
            <person name="Castanera R."/>
            <person name="Culley D."/>
            <person name="Daum C."/>
            <person name="Ezra D."/>
            <person name="Gonzalez J."/>
            <person name="Henrissat B."/>
            <person name="Kuo A."/>
            <person name="Liang C."/>
            <person name="Lipzen A."/>
            <person name="Lutzoni F."/>
            <person name="Magnuson J."/>
            <person name="Mondo S."/>
            <person name="Nolan M."/>
            <person name="Ohm R."/>
            <person name="Pangilinan J."/>
            <person name="Park H.-J."/>
            <person name="Ramirez L."/>
            <person name="Alfaro M."/>
            <person name="Sun H."/>
            <person name="Tritt A."/>
            <person name="Yoshinaga Y."/>
            <person name="Zwiers L.-H."/>
            <person name="Turgeon B."/>
            <person name="Goodwin S."/>
            <person name="Spatafora J."/>
            <person name="Crous P."/>
            <person name="Grigoriev I."/>
        </authorList>
    </citation>
    <scope>NUCLEOTIDE SEQUENCE</scope>
    <source>
        <strain evidence="2">CBS 121410</strain>
    </source>
</reference>
<protein>
    <submittedName>
        <fullName evidence="2">Uncharacterized protein</fullName>
    </submittedName>
</protein>
<accession>A0A9P4LXX1</accession>
<feature type="region of interest" description="Disordered" evidence="1">
    <location>
        <begin position="1"/>
        <end position="26"/>
    </location>
</feature>
<organism evidence="2 3">
    <name type="scientific">Saccharata proteae CBS 121410</name>
    <dbReference type="NCBI Taxonomy" id="1314787"/>
    <lineage>
        <taxon>Eukaryota</taxon>
        <taxon>Fungi</taxon>
        <taxon>Dikarya</taxon>
        <taxon>Ascomycota</taxon>
        <taxon>Pezizomycotina</taxon>
        <taxon>Dothideomycetes</taxon>
        <taxon>Dothideomycetes incertae sedis</taxon>
        <taxon>Botryosphaeriales</taxon>
        <taxon>Saccharataceae</taxon>
        <taxon>Saccharata</taxon>
    </lineage>
</organism>
<feature type="compositionally biased region" description="Low complexity" evidence="1">
    <location>
        <begin position="1"/>
        <end position="14"/>
    </location>
</feature>
<gene>
    <name evidence="2" type="ORF">K490DRAFT_62349</name>
</gene>
<dbReference type="OrthoDB" id="3919008at2759"/>
<feature type="compositionally biased region" description="Polar residues" evidence="1">
    <location>
        <begin position="15"/>
        <end position="24"/>
    </location>
</feature>